<dbReference type="Proteomes" id="UP000478052">
    <property type="component" value="Unassembled WGS sequence"/>
</dbReference>
<comment type="caution">
    <text evidence="1">The sequence shown here is derived from an EMBL/GenBank/DDBJ whole genome shotgun (WGS) entry which is preliminary data.</text>
</comment>
<organism evidence="1 2">
    <name type="scientific">Aphis craccivora</name>
    <name type="common">Cowpea aphid</name>
    <dbReference type="NCBI Taxonomy" id="307492"/>
    <lineage>
        <taxon>Eukaryota</taxon>
        <taxon>Metazoa</taxon>
        <taxon>Ecdysozoa</taxon>
        <taxon>Arthropoda</taxon>
        <taxon>Hexapoda</taxon>
        <taxon>Insecta</taxon>
        <taxon>Pterygota</taxon>
        <taxon>Neoptera</taxon>
        <taxon>Paraneoptera</taxon>
        <taxon>Hemiptera</taxon>
        <taxon>Sternorrhyncha</taxon>
        <taxon>Aphidomorpha</taxon>
        <taxon>Aphidoidea</taxon>
        <taxon>Aphididae</taxon>
        <taxon>Aphidini</taxon>
        <taxon>Aphis</taxon>
        <taxon>Aphis</taxon>
    </lineage>
</organism>
<reference evidence="1 2" key="1">
    <citation type="submission" date="2019-08" db="EMBL/GenBank/DDBJ databases">
        <title>Whole genome of Aphis craccivora.</title>
        <authorList>
            <person name="Voronova N.V."/>
            <person name="Shulinski R.S."/>
            <person name="Bandarenka Y.V."/>
            <person name="Zhorov D.G."/>
            <person name="Warner D."/>
        </authorList>
    </citation>
    <scope>NUCLEOTIDE SEQUENCE [LARGE SCALE GENOMIC DNA]</scope>
    <source>
        <strain evidence="1">180601</strain>
        <tissue evidence="1">Whole Body</tissue>
    </source>
</reference>
<keyword evidence="2" id="KW-1185">Reference proteome</keyword>
<protein>
    <submittedName>
        <fullName evidence="1">MULE domain-containing protein</fullName>
    </submittedName>
</protein>
<accession>A0A6G0YCU6</accession>
<dbReference type="AlphaFoldDB" id="A0A6G0YCU6"/>
<name>A0A6G0YCU6_APHCR</name>
<gene>
    <name evidence="1" type="ORF">FWK35_00015217</name>
</gene>
<evidence type="ECO:0000313" key="1">
    <source>
        <dbReference type="EMBL" id="KAF0753229.1"/>
    </source>
</evidence>
<dbReference type="EMBL" id="VUJU01004801">
    <property type="protein sequence ID" value="KAF0753229.1"/>
    <property type="molecule type" value="Genomic_DNA"/>
</dbReference>
<evidence type="ECO:0000313" key="2">
    <source>
        <dbReference type="Proteomes" id="UP000478052"/>
    </source>
</evidence>
<sequence length="73" mass="8825">MEMWNCFLRIEQDIATTNNSVEGWHNCFTSIIKPQKKKYQDRAKRIKNVCTDYNDLFIQDYLRGIAYNFQLQN</sequence>
<dbReference type="OrthoDB" id="6590017at2759"/>
<proteinExistence type="predicted"/>